<dbReference type="EMBL" id="WUTW01000004">
    <property type="protein sequence ID" value="MXQ66446.1"/>
    <property type="molecule type" value="Genomic_DNA"/>
</dbReference>
<dbReference type="Proteomes" id="UP000431901">
    <property type="component" value="Unassembled WGS sequence"/>
</dbReference>
<gene>
    <name evidence="1" type="ORF">GQ466_20725</name>
</gene>
<proteinExistence type="predicted"/>
<evidence type="ECO:0000313" key="1">
    <source>
        <dbReference type="EMBL" id="MXQ66446.1"/>
    </source>
</evidence>
<evidence type="ECO:0008006" key="3">
    <source>
        <dbReference type="Google" id="ProtNLM"/>
    </source>
</evidence>
<keyword evidence="2" id="KW-1185">Reference proteome</keyword>
<sequence>MIVLLPALALVPLLLIGWLVDFARASRNDSLFQPASSAHARRARRLTGMYVRGGNLPAAARDDERLVRR</sequence>
<dbReference type="RefSeq" id="WP_161104641.1">
    <property type="nucleotide sequence ID" value="NZ_JBHLYI010000007.1"/>
</dbReference>
<dbReference type="AlphaFoldDB" id="A0A6I4WF09"/>
<organism evidence="1 2">
    <name type="scientific">Actinomadura rayongensis</name>
    <dbReference type="NCBI Taxonomy" id="1429076"/>
    <lineage>
        <taxon>Bacteria</taxon>
        <taxon>Bacillati</taxon>
        <taxon>Actinomycetota</taxon>
        <taxon>Actinomycetes</taxon>
        <taxon>Streptosporangiales</taxon>
        <taxon>Thermomonosporaceae</taxon>
        <taxon>Actinomadura</taxon>
    </lineage>
</organism>
<evidence type="ECO:0000313" key="2">
    <source>
        <dbReference type="Proteomes" id="UP000431901"/>
    </source>
</evidence>
<protein>
    <recommendedName>
        <fullName evidence="3">Pilus assembly protein</fullName>
    </recommendedName>
</protein>
<accession>A0A6I4WF09</accession>
<name>A0A6I4WF09_9ACTN</name>
<comment type="caution">
    <text evidence="1">The sequence shown here is derived from an EMBL/GenBank/DDBJ whole genome shotgun (WGS) entry which is preliminary data.</text>
</comment>
<reference evidence="1 2" key="1">
    <citation type="submission" date="2019-12" db="EMBL/GenBank/DDBJ databases">
        <title>Nocardia macrotermitis sp. nov. and Nocardia aurantia sp. nov., isolated from the gut of the fungus growing-termite Macrotermes natalensis.</title>
        <authorList>
            <person name="Christine B."/>
            <person name="Rene B."/>
        </authorList>
    </citation>
    <scope>NUCLEOTIDE SEQUENCE [LARGE SCALE GENOMIC DNA]</scope>
    <source>
        <strain evidence="1 2">DSM 102126</strain>
    </source>
</reference>